<protein>
    <submittedName>
        <fullName evidence="2">Uncharacterized protein</fullName>
    </submittedName>
</protein>
<evidence type="ECO:0000313" key="2">
    <source>
        <dbReference type="EMBL" id="RAW62487.1"/>
    </source>
</evidence>
<keyword evidence="1" id="KW-0472">Membrane</keyword>
<evidence type="ECO:0000256" key="1">
    <source>
        <dbReference type="SAM" id="Phobius"/>
    </source>
</evidence>
<keyword evidence="1" id="KW-1133">Transmembrane helix</keyword>
<gene>
    <name evidence="2" type="ORF">C4N23_05205</name>
</gene>
<accession>A0A329UIB2</accession>
<keyword evidence="1" id="KW-0812">Transmembrane</keyword>
<dbReference type="RefSeq" id="WP_112144572.1">
    <property type="nucleotide sequence ID" value="NZ_PRLC01000005.1"/>
</dbReference>
<comment type="caution">
    <text evidence="2">The sequence shown here is derived from an EMBL/GenBank/DDBJ whole genome shotgun (WGS) entry which is preliminary data.</text>
</comment>
<sequence length="254" mass="28334">MDWVMCLLPMAVCFVSVLLTVKISKKHKRILAAAGVALFLCVAFGSLAVYRVQKIAKPIRESDTLAVAEMNLNSFRGNVEMNDFQTNASTELYQALEEYLGKKIYLPCINQDTFDAGGQDVILQFGSNDEAKVWLAFYADSRICLVDGKKAYIFPNGKAVYQEIEEILASVSTHTAVTVTAIDEENDFLMAEEENGKLYAFHKISEKLRTKNGKQAKLEDLAVGDELTVLSDGRVLLSDPYQIENVYKIYTDGE</sequence>
<evidence type="ECO:0000313" key="3">
    <source>
        <dbReference type="Proteomes" id="UP000250429"/>
    </source>
</evidence>
<dbReference type="EMBL" id="PRLC01000005">
    <property type="protein sequence ID" value="RAW62487.1"/>
    <property type="molecule type" value="Genomic_DNA"/>
</dbReference>
<proteinExistence type="predicted"/>
<organism evidence="2 3">
    <name type="scientific">Faecalibacterium hattorii</name>
    <dbReference type="NCBI Taxonomy" id="2935520"/>
    <lineage>
        <taxon>Bacteria</taxon>
        <taxon>Bacillati</taxon>
        <taxon>Bacillota</taxon>
        <taxon>Clostridia</taxon>
        <taxon>Eubacteriales</taxon>
        <taxon>Oscillospiraceae</taxon>
        <taxon>Faecalibacterium</taxon>
    </lineage>
</organism>
<keyword evidence="3" id="KW-1185">Reference proteome</keyword>
<name>A0A329UIB2_9FIRM</name>
<reference evidence="2 3" key="1">
    <citation type="submission" date="2018-02" db="EMBL/GenBank/DDBJ databases">
        <title>Complete genome sequencing of Faecalibacterium prausnitzii strains isolated from the human gut.</title>
        <authorList>
            <person name="Fitzgerald B.C."/>
            <person name="Shkoporov A.N."/>
            <person name="Ross P.R."/>
            <person name="Hill C."/>
        </authorList>
    </citation>
    <scope>NUCLEOTIDE SEQUENCE [LARGE SCALE GENOMIC DNA]</scope>
    <source>
        <strain evidence="2 3">APC922/41-1</strain>
    </source>
</reference>
<feature type="transmembrane region" description="Helical" evidence="1">
    <location>
        <begin position="30"/>
        <end position="50"/>
    </location>
</feature>
<dbReference type="Proteomes" id="UP000250429">
    <property type="component" value="Unassembled WGS sequence"/>
</dbReference>
<dbReference type="AlphaFoldDB" id="A0A329UIB2"/>